<dbReference type="SMART" id="SM00587">
    <property type="entry name" value="CHK"/>
    <property type="match status" value="1"/>
</dbReference>
<dbReference type="InterPro" id="IPR015897">
    <property type="entry name" value="CHK_kinase-like"/>
</dbReference>
<dbReference type="PANTHER" id="PTHR23020">
    <property type="entry name" value="UNCHARACTERIZED NUCLEAR HORMONE RECEPTOR-RELATED"/>
    <property type="match status" value="1"/>
</dbReference>
<proteinExistence type="predicted"/>
<dbReference type="InterPro" id="IPR052961">
    <property type="entry name" value="Oxido-Kinase-like_Enzymes"/>
</dbReference>
<dbReference type="PANTHER" id="PTHR23020:SF41">
    <property type="entry name" value="AMINOGLYCOSIDE PHOSPHOTRANSFERASE DOMAIN-CONTAINING PROTEIN"/>
    <property type="match status" value="1"/>
</dbReference>
<organism evidence="2 3">
    <name type="scientific">Sphingobium tyrosinilyticum</name>
    <dbReference type="NCBI Taxonomy" id="2715436"/>
    <lineage>
        <taxon>Bacteria</taxon>
        <taxon>Pseudomonadati</taxon>
        <taxon>Pseudomonadota</taxon>
        <taxon>Alphaproteobacteria</taxon>
        <taxon>Sphingomonadales</taxon>
        <taxon>Sphingomonadaceae</taxon>
        <taxon>Sphingobium</taxon>
    </lineage>
</organism>
<name>A0ABV9F1C0_9SPHN</name>
<evidence type="ECO:0000259" key="1">
    <source>
        <dbReference type="SMART" id="SM00587"/>
    </source>
</evidence>
<keyword evidence="3" id="KW-1185">Reference proteome</keyword>
<dbReference type="RefSeq" id="WP_380806234.1">
    <property type="nucleotide sequence ID" value="NZ_JBHSFZ010000058.1"/>
</dbReference>
<dbReference type="InterPro" id="IPR004119">
    <property type="entry name" value="EcKL"/>
</dbReference>
<evidence type="ECO:0000313" key="2">
    <source>
        <dbReference type="EMBL" id="MFC4595712.1"/>
    </source>
</evidence>
<dbReference type="SUPFAM" id="SSF56112">
    <property type="entry name" value="Protein kinase-like (PK-like)"/>
    <property type="match status" value="1"/>
</dbReference>
<dbReference type="EMBL" id="JBHSFZ010000058">
    <property type="protein sequence ID" value="MFC4595712.1"/>
    <property type="molecule type" value="Genomic_DNA"/>
</dbReference>
<evidence type="ECO:0000313" key="3">
    <source>
        <dbReference type="Proteomes" id="UP001595957"/>
    </source>
</evidence>
<sequence length="362" mass="39518">MTQALAADIRRPEAIDAAWMAQVLKGAGIDAAVASVEAKPIGTGQTGECMRFVIHYADDGAPGPRSLIGKFPSSDPASCRAGMAGGDYVREVRFYRDLALTTDVAAPRCYLAELDADSGAFVLLLEDLSPARQGDQLAGVTLDQARLVVEEAAKLHAPYWGDPRLAEIDWIKQTTRSTTKLPAADVVMKTCEGFTERYAGQLTDHAVTACRRYAERVDHYRAIPRKFKTIAHYDFRPDNMMFATPEGGHAVTVLDWQTLSWAAGADDLAYFLAGALPAETLRAHEPELLQLYLDALISRGVKDYTMADLERDYAIGAFRLLATGMGGAMAVVRTARGDRMFIQMVNAAAQHIRDHCSLAYLD</sequence>
<reference evidence="3" key="1">
    <citation type="journal article" date="2019" name="Int. J. Syst. Evol. Microbiol.">
        <title>The Global Catalogue of Microorganisms (GCM) 10K type strain sequencing project: providing services to taxonomists for standard genome sequencing and annotation.</title>
        <authorList>
            <consortium name="The Broad Institute Genomics Platform"/>
            <consortium name="The Broad Institute Genome Sequencing Center for Infectious Disease"/>
            <person name="Wu L."/>
            <person name="Ma J."/>
        </authorList>
    </citation>
    <scope>NUCLEOTIDE SEQUENCE [LARGE SCALE GENOMIC DNA]</scope>
    <source>
        <strain evidence="3">NBRC 103632</strain>
    </source>
</reference>
<dbReference type="Pfam" id="PF02958">
    <property type="entry name" value="EcKL"/>
    <property type="match status" value="1"/>
</dbReference>
<dbReference type="Gene3D" id="3.90.1200.10">
    <property type="match status" value="1"/>
</dbReference>
<dbReference type="InterPro" id="IPR011009">
    <property type="entry name" value="Kinase-like_dom_sf"/>
</dbReference>
<accession>A0ABV9F1C0</accession>
<protein>
    <submittedName>
        <fullName evidence="2">Phosphotransferase</fullName>
    </submittedName>
</protein>
<comment type="caution">
    <text evidence="2">The sequence shown here is derived from an EMBL/GenBank/DDBJ whole genome shotgun (WGS) entry which is preliminary data.</text>
</comment>
<dbReference type="Proteomes" id="UP001595957">
    <property type="component" value="Unassembled WGS sequence"/>
</dbReference>
<feature type="domain" description="CHK kinase-like" evidence="1">
    <location>
        <begin position="123"/>
        <end position="302"/>
    </location>
</feature>
<gene>
    <name evidence="2" type="ORF">ACFO3E_16250</name>
</gene>